<dbReference type="Proteomes" id="UP001157006">
    <property type="component" value="Chromosome 4"/>
</dbReference>
<evidence type="ECO:0000313" key="1">
    <source>
        <dbReference type="EMBL" id="CAI8608276.1"/>
    </source>
</evidence>
<gene>
    <name evidence="1" type="ORF">VFH_IV076400</name>
</gene>
<name>A0AAV1ADE4_VICFA</name>
<accession>A0AAV1ADE4</accession>
<protein>
    <submittedName>
        <fullName evidence="1">Uncharacterized protein</fullName>
    </submittedName>
</protein>
<keyword evidence="2" id="KW-1185">Reference proteome</keyword>
<dbReference type="AlphaFoldDB" id="A0AAV1ADE4"/>
<dbReference type="EMBL" id="OX451739">
    <property type="protein sequence ID" value="CAI8608276.1"/>
    <property type="molecule type" value="Genomic_DNA"/>
</dbReference>
<organism evidence="1 2">
    <name type="scientific">Vicia faba</name>
    <name type="common">Broad bean</name>
    <name type="synonym">Faba vulgaris</name>
    <dbReference type="NCBI Taxonomy" id="3906"/>
    <lineage>
        <taxon>Eukaryota</taxon>
        <taxon>Viridiplantae</taxon>
        <taxon>Streptophyta</taxon>
        <taxon>Embryophyta</taxon>
        <taxon>Tracheophyta</taxon>
        <taxon>Spermatophyta</taxon>
        <taxon>Magnoliopsida</taxon>
        <taxon>eudicotyledons</taxon>
        <taxon>Gunneridae</taxon>
        <taxon>Pentapetalae</taxon>
        <taxon>rosids</taxon>
        <taxon>fabids</taxon>
        <taxon>Fabales</taxon>
        <taxon>Fabaceae</taxon>
        <taxon>Papilionoideae</taxon>
        <taxon>50 kb inversion clade</taxon>
        <taxon>NPAAA clade</taxon>
        <taxon>Hologalegina</taxon>
        <taxon>IRL clade</taxon>
        <taxon>Fabeae</taxon>
        <taxon>Vicia</taxon>
    </lineage>
</organism>
<reference evidence="1 2" key="1">
    <citation type="submission" date="2023-01" db="EMBL/GenBank/DDBJ databases">
        <authorList>
            <person name="Kreplak J."/>
        </authorList>
    </citation>
    <scope>NUCLEOTIDE SEQUENCE [LARGE SCALE GENOMIC DNA]</scope>
</reference>
<evidence type="ECO:0000313" key="2">
    <source>
        <dbReference type="Proteomes" id="UP001157006"/>
    </source>
</evidence>
<proteinExistence type="predicted"/>
<sequence>MHFKSDPLGFLVNIVSTETERNFFVNFCRNGRVLSSEITSCPSHPPYGYGRSRTAHPQNYGMRLSSHLYSTKLETRWRGEKRCGAAELRLDFGEQHKHGGATGRMDVVRQSGGWTSSSAVTLCFERN</sequence>